<proteinExistence type="predicted"/>
<accession>A0AC35F0R3</accession>
<evidence type="ECO:0000313" key="2">
    <source>
        <dbReference type="WBParaSite" id="PS1159_v2.g12663.t1"/>
    </source>
</evidence>
<reference evidence="2" key="1">
    <citation type="submission" date="2022-11" db="UniProtKB">
        <authorList>
            <consortium name="WormBaseParasite"/>
        </authorList>
    </citation>
    <scope>IDENTIFICATION</scope>
</reference>
<sequence>MDDSEDDYGLGDLGDEDEYTDISPMFQMTTDYKFKIDGYRTAKENTFLLKIERTTATKSRSGPFTTFKFGQIPDTHSVQIAMDAFSWMVAPVERDGFFSHLFQRRVLYVARRDKNYFKGLFSSDGLLRMVQENDLQYGTNINVAHYDREGGRTTHNPIGRVFAHQLKTFVKAGMSLQCINPQSYNDEIWYLCEILQELTNSFVGANTYLTPANSAGFAPHWDEVDAFILQLEGKKYWRVWAPADGDSALPDESSRNFSEKEMADKNLVFDGTLEEGDILYVPRGFYHSASTGKDHSLHVTISLCHNVTFAHLMKSISNEVWDSVRQARLVSRRSLPPGFLEMGGVAGLDYEEGLNEHIMPVVNTMLEDVTETYREGIASAIDKMAQEFFKTALPPMLTPEERKLSIHGGENLGMFDENEVKVTRMKEIRFIRHHAQRLVFENEETPFIIHRMSNSRILSENTEQKTVAVELKMVDGIITLFRDYPQWIKVKDLGCGKQVNVALAEILYNNGLIMIRDKPI</sequence>
<organism evidence="1 2">
    <name type="scientific">Panagrolaimus sp. PS1159</name>
    <dbReference type="NCBI Taxonomy" id="55785"/>
    <lineage>
        <taxon>Eukaryota</taxon>
        <taxon>Metazoa</taxon>
        <taxon>Ecdysozoa</taxon>
        <taxon>Nematoda</taxon>
        <taxon>Chromadorea</taxon>
        <taxon>Rhabditida</taxon>
        <taxon>Tylenchina</taxon>
        <taxon>Panagrolaimomorpha</taxon>
        <taxon>Panagrolaimoidea</taxon>
        <taxon>Panagrolaimidae</taxon>
        <taxon>Panagrolaimus</taxon>
    </lineage>
</organism>
<protein>
    <submittedName>
        <fullName evidence="2">Bifunctional lysine-specific demethylase and histidyl-hydroxylase</fullName>
    </submittedName>
</protein>
<evidence type="ECO:0000313" key="1">
    <source>
        <dbReference type="Proteomes" id="UP000887580"/>
    </source>
</evidence>
<dbReference type="WBParaSite" id="PS1159_v2.g12663.t1">
    <property type="protein sequence ID" value="PS1159_v2.g12663.t1"/>
    <property type="gene ID" value="PS1159_v2.g12663"/>
</dbReference>
<name>A0AC35F0R3_9BILA</name>
<dbReference type="Proteomes" id="UP000887580">
    <property type="component" value="Unplaced"/>
</dbReference>